<protein>
    <submittedName>
        <fullName evidence="1">Uncharacterized protein</fullName>
    </submittedName>
</protein>
<sequence length="118" mass="13809">MQNAVIFNADELRQHDETIAKEVARQVAKVIAETGGVSEPLPNVVSANWILDHYNIYHMKYSKLNELHNEILAEYGVNNEICRKRGGTVYYDRRNFEAWLLGRKIKKKQDPRLAYQKY</sequence>
<proteinExistence type="predicted"/>
<evidence type="ECO:0000313" key="1">
    <source>
        <dbReference type="EMBL" id="MDC2829936.1"/>
    </source>
</evidence>
<dbReference type="EMBL" id="JAQONE010000022">
    <property type="protein sequence ID" value="MDC2829936.1"/>
    <property type="molecule type" value="Genomic_DNA"/>
</dbReference>
<evidence type="ECO:0000313" key="2">
    <source>
        <dbReference type="Proteomes" id="UP001220670"/>
    </source>
</evidence>
<organism evidence="1 2">
    <name type="scientific">Limosilactobacillus mucosae</name>
    <name type="common">Lactobacillus mucosae</name>
    <dbReference type="NCBI Taxonomy" id="97478"/>
    <lineage>
        <taxon>Bacteria</taxon>
        <taxon>Bacillati</taxon>
        <taxon>Bacillota</taxon>
        <taxon>Bacilli</taxon>
        <taxon>Lactobacillales</taxon>
        <taxon>Lactobacillaceae</taxon>
        <taxon>Limosilactobacillus</taxon>
    </lineage>
</organism>
<dbReference type="Proteomes" id="UP001220670">
    <property type="component" value="Unassembled WGS sequence"/>
</dbReference>
<accession>A0AAJ1HSH3</accession>
<reference evidence="1" key="1">
    <citation type="submission" date="2023-01" db="EMBL/GenBank/DDBJ databases">
        <title>Genome analysis of 13 Lactobacillus isolated from gut of wild boar.</title>
        <authorList>
            <person name="Papp P."/>
            <person name="Libisch B."/>
            <person name="Nagy T."/>
            <person name="Olasz F."/>
        </authorList>
    </citation>
    <scope>NUCLEOTIDE SEQUENCE</scope>
    <source>
        <strain evidence="1">F146</strain>
    </source>
</reference>
<gene>
    <name evidence="1" type="ORF">PO250_06400</name>
</gene>
<name>A0AAJ1HSH3_LIMMU</name>
<comment type="caution">
    <text evidence="1">The sequence shown here is derived from an EMBL/GenBank/DDBJ whole genome shotgun (WGS) entry which is preliminary data.</text>
</comment>
<dbReference type="AlphaFoldDB" id="A0AAJ1HSH3"/>
<dbReference type="RefSeq" id="WP_272209062.1">
    <property type="nucleotide sequence ID" value="NZ_JAQOMV010000009.1"/>
</dbReference>